<evidence type="ECO:0000313" key="2">
    <source>
        <dbReference type="EMBL" id="WOK93470.1"/>
    </source>
</evidence>
<dbReference type="AlphaFoldDB" id="A0AAQ3JRZ7"/>
<reference evidence="2 3" key="1">
    <citation type="submission" date="2023-10" db="EMBL/GenBank/DDBJ databases">
        <title>Chromosome-scale genome assembly provides insights into flower coloration mechanisms of Canna indica.</title>
        <authorList>
            <person name="Li C."/>
        </authorList>
    </citation>
    <scope>NUCLEOTIDE SEQUENCE [LARGE SCALE GENOMIC DNA]</scope>
    <source>
        <tissue evidence="2">Flower</tissue>
    </source>
</reference>
<feature type="compositionally biased region" description="Acidic residues" evidence="1">
    <location>
        <begin position="95"/>
        <end position="112"/>
    </location>
</feature>
<feature type="region of interest" description="Disordered" evidence="1">
    <location>
        <begin position="71"/>
        <end position="113"/>
    </location>
</feature>
<keyword evidence="3" id="KW-1185">Reference proteome</keyword>
<organism evidence="2 3">
    <name type="scientific">Canna indica</name>
    <name type="common">Indian-shot</name>
    <dbReference type="NCBI Taxonomy" id="4628"/>
    <lineage>
        <taxon>Eukaryota</taxon>
        <taxon>Viridiplantae</taxon>
        <taxon>Streptophyta</taxon>
        <taxon>Embryophyta</taxon>
        <taxon>Tracheophyta</taxon>
        <taxon>Spermatophyta</taxon>
        <taxon>Magnoliopsida</taxon>
        <taxon>Liliopsida</taxon>
        <taxon>Zingiberales</taxon>
        <taxon>Cannaceae</taxon>
        <taxon>Canna</taxon>
    </lineage>
</organism>
<evidence type="ECO:0000256" key="1">
    <source>
        <dbReference type="SAM" id="MobiDB-lite"/>
    </source>
</evidence>
<accession>A0AAQ3JRZ7</accession>
<dbReference type="InterPro" id="IPR036691">
    <property type="entry name" value="Endo/exonu/phosph_ase_sf"/>
</dbReference>
<dbReference type="Proteomes" id="UP001327560">
    <property type="component" value="Chromosome 1"/>
</dbReference>
<dbReference type="Gene3D" id="3.60.10.10">
    <property type="entry name" value="Endonuclease/exonuclease/phosphatase"/>
    <property type="match status" value="1"/>
</dbReference>
<dbReference type="PANTHER" id="PTHR33710">
    <property type="entry name" value="BNAC02G09200D PROTEIN"/>
    <property type="match status" value="1"/>
</dbReference>
<protein>
    <submittedName>
        <fullName evidence="2">Uncharacterized protein</fullName>
    </submittedName>
</protein>
<dbReference type="SUPFAM" id="SSF56219">
    <property type="entry name" value="DNase I-like"/>
    <property type="match status" value="1"/>
</dbReference>
<evidence type="ECO:0000313" key="3">
    <source>
        <dbReference type="Proteomes" id="UP001327560"/>
    </source>
</evidence>
<gene>
    <name evidence="2" type="ORF">Cni_G02168</name>
</gene>
<feature type="compositionally biased region" description="Low complexity" evidence="1">
    <location>
        <begin position="78"/>
        <end position="94"/>
    </location>
</feature>
<sequence>MRGVTTLRRTLALLSLELQPVVDHRAVASRGGGADDEPALGGVDDAAALGSAKFGVVDGADADGVHADRPAASVGFTDSDGGVAAPADAPVDVSDPIEEDPSEDDPVEELPGEGEASASLVITVVSSLPGVSCGVVSSADGSPLPGFSSLMRSPALNPLSTSPSLRRLCPDLLAGVGLVPCSPESLVAPSPTPSAADDSDTAQICHLLQKALSSLKLVDQADPPSLGALPHGAGFPEFCVTRLPFAACLLRPRSPFEGFASLACFSSGGKKFLLLGKEVSDSPVLTSRAQVDQSINMLSSFEMDRHRLSEATWVEDQAWLLLGFGINLNPGPVCFNWVAHLDADPGFPKSPFGPALATTDSPSTGLLTSGKARCLGFGSRHPIGPILGTLSRSTTPGPNGLESAFTGQVLGSAGLQGPALTTWPILNEFTDFGGGLQPTSCPPHIPSFGVFYTWFDSQAIPTMAKLDRILVNSKLWDCIPNFRVIGEPRRLSDHAPLLLHQISPLTGESHPFRFELGWLNCKEFISIISACVLPALSPSVQNSDILKGWIHAWRALRPILRDWNSIRKKAWTSYIKYLDDLLHLMSTKADSGSLSSEELQNFRMLKQDLDGLYHSEDTYWRQRAKKRWLKEDD</sequence>
<dbReference type="EMBL" id="CP136890">
    <property type="protein sequence ID" value="WOK93470.1"/>
    <property type="molecule type" value="Genomic_DNA"/>
</dbReference>
<name>A0AAQ3JRZ7_9LILI</name>
<dbReference type="PANTHER" id="PTHR33710:SF71">
    <property type="entry name" value="ENDONUCLEASE_EXONUCLEASE_PHOSPHATASE DOMAIN-CONTAINING PROTEIN"/>
    <property type="match status" value="1"/>
</dbReference>
<proteinExistence type="predicted"/>